<feature type="compositionally biased region" description="Low complexity" evidence="1">
    <location>
        <begin position="144"/>
        <end position="183"/>
    </location>
</feature>
<gene>
    <name evidence="3" type="ORF">RHRU231_830057</name>
</gene>
<organism evidence="3 4">
    <name type="scientific">Rhodococcus ruber</name>
    <dbReference type="NCBI Taxonomy" id="1830"/>
    <lineage>
        <taxon>Bacteria</taxon>
        <taxon>Bacillati</taxon>
        <taxon>Actinomycetota</taxon>
        <taxon>Actinomycetes</taxon>
        <taxon>Mycobacteriales</taxon>
        <taxon>Nocardiaceae</taxon>
        <taxon>Rhodococcus</taxon>
    </lineage>
</organism>
<feature type="transmembrane region" description="Helical" evidence="2">
    <location>
        <begin position="33"/>
        <end position="50"/>
    </location>
</feature>
<keyword evidence="2" id="KW-0812">Transmembrane</keyword>
<accession>A0A098BRV4</accession>
<reference evidence="3 4" key="1">
    <citation type="journal article" date="2014" name="Genome Announc.">
        <title>Draft Genome Sequence of Propane- and Butane-Oxidizing Actinobacterium Rhodococcus ruber IEGM 231.</title>
        <authorList>
            <person name="Ivshina I.B."/>
            <person name="Kuyukina M.S."/>
            <person name="Krivoruchko A.V."/>
            <person name="Barbe V."/>
            <person name="Fischer C."/>
        </authorList>
    </citation>
    <scope>NUCLEOTIDE SEQUENCE [LARGE SCALE GENOMIC DNA]</scope>
</reference>
<dbReference type="RefSeq" id="WP_040274650.1">
    <property type="nucleotide sequence ID" value="NZ_JAJNCM010000014.1"/>
</dbReference>
<evidence type="ECO:0000256" key="1">
    <source>
        <dbReference type="SAM" id="MobiDB-lite"/>
    </source>
</evidence>
<keyword evidence="2" id="KW-0472">Membrane</keyword>
<evidence type="ECO:0000313" key="3">
    <source>
        <dbReference type="EMBL" id="CDZ91468.1"/>
    </source>
</evidence>
<feature type="transmembrane region" description="Helical" evidence="2">
    <location>
        <begin position="102"/>
        <end position="119"/>
    </location>
</feature>
<dbReference type="Gene3D" id="3.30.10.20">
    <property type="match status" value="1"/>
</dbReference>
<protein>
    <submittedName>
        <fullName evidence="3">Lipoprotein</fullName>
    </submittedName>
</protein>
<feature type="transmembrane region" description="Helical" evidence="2">
    <location>
        <begin position="7"/>
        <end position="27"/>
    </location>
</feature>
<name>A0A098BRV4_9NOCA</name>
<proteinExistence type="predicted"/>
<dbReference type="eggNOG" id="COG2815">
    <property type="taxonomic scope" value="Bacteria"/>
</dbReference>
<evidence type="ECO:0000256" key="2">
    <source>
        <dbReference type="SAM" id="Phobius"/>
    </source>
</evidence>
<dbReference type="Proteomes" id="UP000042997">
    <property type="component" value="Unassembled WGS sequence"/>
</dbReference>
<keyword evidence="3" id="KW-0449">Lipoprotein</keyword>
<dbReference type="EMBL" id="CCSD01000098">
    <property type="protein sequence ID" value="CDZ91468.1"/>
    <property type="molecule type" value="Genomic_DNA"/>
</dbReference>
<dbReference type="AlphaFoldDB" id="A0A098BRV4"/>
<dbReference type="OrthoDB" id="4335972at2"/>
<keyword evidence="2" id="KW-1133">Transmembrane helix</keyword>
<sequence>MKRIAPYLRVVAGMFAAIFLWMAFLYVIHGDRAGFLLMLGIGLGLGYLAVGKLIRDRRARLEAERTALAARAEAGHRAYLAGDPAALSPPPDPTPRPPVRRGVVIAAAVAALFVAFGIITDIQDGLEDPGEPDPTTSAVPSAGAPAPRTTSRTPPAPSTTVAAAATTTTPAPSPTTSAAAPTTNVADTAPTAVMPDVTCMDLQAAQDTIQAAGVFYSRSIDATGRGRAQVLDRNWVVVFQAPAPGLLIGEGEAVLSVVKDGEPGDCS</sequence>
<evidence type="ECO:0000313" key="4">
    <source>
        <dbReference type="Proteomes" id="UP000042997"/>
    </source>
</evidence>
<feature type="region of interest" description="Disordered" evidence="1">
    <location>
        <begin position="125"/>
        <end position="184"/>
    </location>
</feature>